<reference evidence="1 2" key="1">
    <citation type="journal article" date="2015" name="Genome Announc.">
        <title>Expanding the biotechnology potential of lactobacilli through comparative genomics of 213 strains and associated genera.</title>
        <authorList>
            <person name="Sun Z."/>
            <person name="Harris H.M."/>
            <person name="McCann A."/>
            <person name="Guo C."/>
            <person name="Argimon S."/>
            <person name="Zhang W."/>
            <person name="Yang X."/>
            <person name="Jeffery I.B."/>
            <person name="Cooney J.C."/>
            <person name="Kagawa T.F."/>
            <person name="Liu W."/>
            <person name="Song Y."/>
            <person name="Salvetti E."/>
            <person name="Wrobel A."/>
            <person name="Rasinkangas P."/>
            <person name="Parkhill J."/>
            <person name="Rea M.C."/>
            <person name="O'Sullivan O."/>
            <person name="Ritari J."/>
            <person name="Douillard F.P."/>
            <person name="Paul Ross R."/>
            <person name="Yang R."/>
            <person name="Briner A.E."/>
            <person name="Felis G.E."/>
            <person name="de Vos W.M."/>
            <person name="Barrangou R."/>
            <person name="Klaenhammer T.R."/>
            <person name="Caufield P.W."/>
            <person name="Cui Y."/>
            <person name="Zhang H."/>
            <person name="O'Toole P.W."/>
        </authorList>
    </citation>
    <scope>NUCLEOTIDE SEQUENCE [LARGE SCALE GENOMIC DNA]</scope>
    <source>
        <strain evidence="1 2">DSM 20410</strain>
    </source>
</reference>
<protein>
    <recommendedName>
        <fullName evidence="3">Mga helix-turn-helix domain-containing protein</fullName>
    </recommendedName>
</protein>
<evidence type="ECO:0008006" key="3">
    <source>
        <dbReference type="Google" id="ProtNLM"/>
    </source>
</evidence>
<organism evidence="1 2">
    <name type="scientific">Weissella viridescens</name>
    <name type="common">Lactobacillus viridescens</name>
    <dbReference type="NCBI Taxonomy" id="1629"/>
    <lineage>
        <taxon>Bacteria</taxon>
        <taxon>Bacillati</taxon>
        <taxon>Bacillota</taxon>
        <taxon>Bacilli</taxon>
        <taxon>Lactobacillales</taxon>
        <taxon>Lactobacillaceae</taxon>
        <taxon>Weissella</taxon>
    </lineage>
</organism>
<sequence length="466" mass="55488">MMDKILCFLDKDDEQKIHIVNQMLQSSEPMLERKTFAANLDMSNYRLNKLIDEINLDLQTVAPNVFINVTDRYIDNNEQLKFGVENLLLRNYFKSSNAEKFLLSLLKNDQIIFNQTFRGYGWSRAFFFKEKKKFEENMMYFIGLHPSEKNLRLFIYNLYDYFNVVPDVQIPEVQRLLDRVLQLDIPRIQNDLVFAQKISILIIISYFRNHYHHRVADDYLWLAKNPDNPGVLDLFKQVLPENTTRASIFIFQTTLEIGLIEPTHYPIEDLVRDESSWQAVYRIIANYMNQLDFPFSETQINNTVREVYTETQRNYFLTERDYSHASHYFSTVYPQTDFHIRQLIALVNQEIRMSQNHLYHLYFRIVVLAMSSGLDFQKDDTIEICVSFSRGYRATNWVSNNINAFTYLNVHTTTELSEKTDIYVSDVPLDHFEKPQVIWNSPTGPQQWYDLEELIRQVRHQKFSPK</sequence>
<accession>A0A0R2HAK2</accession>
<dbReference type="Proteomes" id="UP000051992">
    <property type="component" value="Unassembled WGS sequence"/>
</dbReference>
<dbReference type="AlphaFoldDB" id="A0A0R2HAK2"/>
<dbReference type="PATRIC" id="fig|1629.5.peg.238"/>
<comment type="caution">
    <text evidence="1">The sequence shown here is derived from an EMBL/GenBank/DDBJ whole genome shotgun (WGS) entry which is preliminary data.</text>
</comment>
<gene>
    <name evidence="1" type="ORF">IV50_GL000234</name>
</gene>
<proteinExistence type="predicted"/>
<dbReference type="EMBL" id="JQBM01000001">
    <property type="protein sequence ID" value="KRN46967.1"/>
    <property type="molecule type" value="Genomic_DNA"/>
</dbReference>
<keyword evidence="2" id="KW-1185">Reference proteome</keyword>
<evidence type="ECO:0000313" key="2">
    <source>
        <dbReference type="Proteomes" id="UP000051992"/>
    </source>
</evidence>
<evidence type="ECO:0000313" key="1">
    <source>
        <dbReference type="EMBL" id="KRN46967.1"/>
    </source>
</evidence>
<name>A0A0R2HAK2_WEIVI</name>